<feature type="domain" description="NAD-dependent epimerase/dehydratase" evidence="6">
    <location>
        <begin position="3"/>
        <end position="242"/>
    </location>
</feature>
<dbReference type="AlphaFoldDB" id="A0A927R9F2"/>
<dbReference type="PANTHER" id="PTHR43725">
    <property type="entry name" value="UDP-GLUCOSE 4-EPIMERASE"/>
    <property type="match status" value="1"/>
</dbReference>
<evidence type="ECO:0000256" key="3">
    <source>
        <dbReference type="ARBA" id="ARBA00018569"/>
    </source>
</evidence>
<dbReference type="Gene3D" id="3.40.50.720">
    <property type="entry name" value="NAD(P)-binding Rossmann-like Domain"/>
    <property type="match status" value="1"/>
</dbReference>
<dbReference type="Proteomes" id="UP000638648">
    <property type="component" value="Unassembled WGS sequence"/>
</dbReference>
<comment type="pathway">
    <text evidence="1">Carbohydrate metabolism; galactose metabolism.</text>
</comment>
<dbReference type="InterPro" id="IPR001509">
    <property type="entry name" value="Epimerase_deHydtase"/>
</dbReference>
<protein>
    <recommendedName>
        <fullName evidence="3">UDP-glucose 4-epimerase</fullName>
    </recommendedName>
    <alternativeName>
        <fullName evidence="5">Galactowaldenase</fullName>
    </alternativeName>
    <alternativeName>
        <fullName evidence="4">UDP-galactose 4-epimerase</fullName>
    </alternativeName>
</protein>
<dbReference type="PANTHER" id="PTHR43725:SF53">
    <property type="entry name" value="UDP-ARABINOSE 4-EPIMERASE 1"/>
    <property type="match status" value="1"/>
</dbReference>
<accession>A0A927R9F2</accession>
<evidence type="ECO:0000313" key="8">
    <source>
        <dbReference type="Proteomes" id="UP000638648"/>
    </source>
</evidence>
<evidence type="ECO:0000313" key="7">
    <source>
        <dbReference type="EMBL" id="MBE1606424.1"/>
    </source>
</evidence>
<sequence length="313" mass="33059">MRVLVTGGLGFVGNAVTHVLHDAGHQVSVLTHTSRPQASLPAAVQLLHGDLRDLHALRRQLGGRGIEAVCHLAGLARVRDSFERPLDYFEVNVSGTANLLRALSETSPVAPTIVFASTGAVYGSHAEGKLTEDLPAVPDTPYAASKRATEQLLEYHARTGAIGATVLRCFAISGAYKGVGDQDTTRIIPKALQVAAGQAPSIGINGDGTAVREFTHVLDVADAYRRAVEAASPGKFSCYNVGTGSGVTMNDIVTAVAAITGRQVPVERNPPRPEPCVLVADSSQLRRDLGWSAPHSHLDKILRDAWETTGASR</sequence>
<organism evidence="7 8">
    <name type="scientific">Actinopolymorpha pittospori</name>
    <dbReference type="NCBI Taxonomy" id="648752"/>
    <lineage>
        <taxon>Bacteria</taxon>
        <taxon>Bacillati</taxon>
        <taxon>Actinomycetota</taxon>
        <taxon>Actinomycetes</taxon>
        <taxon>Propionibacteriales</taxon>
        <taxon>Actinopolymorphaceae</taxon>
        <taxon>Actinopolymorpha</taxon>
    </lineage>
</organism>
<comment type="similarity">
    <text evidence="2">Belongs to the NAD(P)-dependent epimerase/dehydratase family.</text>
</comment>
<comment type="caution">
    <text evidence="7">The sequence shown here is derived from an EMBL/GenBank/DDBJ whole genome shotgun (WGS) entry which is preliminary data.</text>
</comment>
<dbReference type="EMBL" id="JADBEM010000001">
    <property type="protein sequence ID" value="MBE1606424.1"/>
    <property type="molecule type" value="Genomic_DNA"/>
</dbReference>
<dbReference type="GO" id="GO:0016853">
    <property type="term" value="F:isomerase activity"/>
    <property type="evidence" value="ECO:0007669"/>
    <property type="project" value="UniProtKB-KW"/>
</dbReference>
<evidence type="ECO:0000256" key="2">
    <source>
        <dbReference type="ARBA" id="ARBA00007637"/>
    </source>
</evidence>
<evidence type="ECO:0000259" key="6">
    <source>
        <dbReference type="Pfam" id="PF01370"/>
    </source>
</evidence>
<evidence type="ECO:0000256" key="5">
    <source>
        <dbReference type="ARBA" id="ARBA00033067"/>
    </source>
</evidence>
<keyword evidence="8" id="KW-1185">Reference proteome</keyword>
<dbReference type="SUPFAM" id="SSF51735">
    <property type="entry name" value="NAD(P)-binding Rossmann-fold domains"/>
    <property type="match status" value="1"/>
</dbReference>
<reference evidence="7" key="1">
    <citation type="submission" date="2020-10" db="EMBL/GenBank/DDBJ databases">
        <title>Sequencing the genomes of 1000 actinobacteria strains.</title>
        <authorList>
            <person name="Klenk H.-P."/>
        </authorList>
    </citation>
    <scope>NUCLEOTIDE SEQUENCE</scope>
    <source>
        <strain evidence="7">DSM 45354</strain>
    </source>
</reference>
<evidence type="ECO:0000256" key="4">
    <source>
        <dbReference type="ARBA" id="ARBA00031367"/>
    </source>
</evidence>
<dbReference type="Gene3D" id="3.90.25.10">
    <property type="entry name" value="UDP-galactose 4-epimerase, domain 1"/>
    <property type="match status" value="1"/>
</dbReference>
<dbReference type="InterPro" id="IPR036291">
    <property type="entry name" value="NAD(P)-bd_dom_sf"/>
</dbReference>
<dbReference type="GO" id="GO:0033499">
    <property type="term" value="P:galactose catabolic process via UDP-galactose, Leloir pathway"/>
    <property type="evidence" value="ECO:0007669"/>
    <property type="project" value="TreeGrafter"/>
</dbReference>
<dbReference type="RefSeq" id="WP_192750557.1">
    <property type="nucleotide sequence ID" value="NZ_BAABJL010000245.1"/>
</dbReference>
<name>A0A927R9F2_9ACTN</name>
<gene>
    <name evidence="7" type="ORF">HEB94_003272</name>
</gene>
<keyword evidence="7" id="KW-0413">Isomerase</keyword>
<evidence type="ECO:0000256" key="1">
    <source>
        <dbReference type="ARBA" id="ARBA00004947"/>
    </source>
</evidence>
<dbReference type="Pfam" id="PF01370">
    <property type="entry name" value="Epimerase"/>
    <property type="match status" value="1"/>
</dbReference>
<proteinExistence type="inferred from homology"/>